<reference evidence="6" key="2">
    <citation type="submission" date="2015-03" db="UniProtKB">
        <authorList>
            <consortium name="EnsemblPlants"/>
        </authorList>
    </citation>
    <scope>IDENTIFICATION</scope>
</reference>
<keyword evidence="3" id="KW-0927">Auxin signaling pathway</keyword>
<dbReference type="HOGENOM" id="CLU_146275_0_0_1"/>
<dbReference type="STRING" id="65489.A0A0D3FNW9"/>
<dbReference type="eggNOG" id="ENOG502QPNB">
    <property type="taxonomic scope" value="Eukaryota"/>
</dbReference>
<dbReference type="GO" id="GO:0006355">
    <property type="term" value="P:regulation of DNA-templated transcription"/>
    <property type="evidence" value="ECO:0007669"/>
    <property type="project" value="InterPro"/>
</dbReference>
<evidence type="ECO:0000256" key="1">
    <source>
        <dbReference type="ARBA" id="ARBA00002159"/>
    </source>
</evidence>
<feature type="region of interest" description="Disordered" evidence="4">
    <location>
        <begin position="1"/>
        <end position="23"/>
    </location>
</feature>
<protein>
    <recommendedName>
        <fullName evidence="3">Auxin-responsive protein</fullName>
    </recommendedName>
</protein>
<comment type="subcellular location">
    <subcellularLocation>
        <location evidence="3">Nucleus</location>
    </subcellularLocation>
</comment>
<dbReference type="Pfam" id="PF02309">
    <property type="entry name" value="AUX_IAA"/>
    <property type="match status" value="2"/>
</dbReference>
<keyword evidence="3" id="KW-0805">Transcription regulation</keyword>
<evidence type="ECO:0000256" key="4">
    <source>
        <dbReference type="SAM" id="MobiDB-lite"/>
    </source>
</evidence>
<sequence>MAGADVDVGTELRLGLPGGGGGAAEAAAKAAKRGFEETIDLKLKLPTAGMEEAAAGKAEAPAAEKAKRPAEAAAADAEKPPAPKAQAVGWPPVRSFRRNIMTVQMFVESCKRLRIMKGSEAIGLAPRAKDKYKNKS</sequence>
<evidence type="ECO:0000256" key="2">
    <source>
        <dbReference type="ARBA" id="ARBA00011726"/>
    </source>
</evidence>
<dbReference type="GO" id="GO:0009734">
    <property type="term" value="P:auxin-activated signaling pathway"/>
    <property type="evidence" value="ECO:0007669"/>
    <property type="project" value="UniProtKB-UniRule"/>
</dbReference>
<dbReference type="PANTHER" id="PTHR31734:SF28">
    <property type="entry name" value="AUXIN-RESPONSIVE PROTEIN IAA13"/>
    <property type="match status" value="1"/>
</dbReference>
<comment type="similarity">
    <text evidence="3">Belongs to the Aux/IAA family.</text>
</comment>
<accession>A0A0D3FNW9</accession>
<dbReference type="Gramene" id="OBART03G33710.1">
    <property type="protein sequence ID" value="OBART03G33710.1"/>
    <property type="gene ID" value="OBART03G33710"/>
</dbReference>
<organism evidence="6">
    <name type="scientific">Oryza barthii</name>
    <dbReference type="NCBI Taxonomy" id="65489"/>
    <lineage>
        <taxon>Eukaryota</taxon>
        <taxon>Viridiplantae</taxon>
        <taxon>Streptophyta</taxon>
        <taxon>Embryophyta</taxon>
        <taxon>Tracheophyta</taxon>
        <taxon>Spermatophyta</taxon>
        <taxon>Magnoliopsida</taxon>
        <taxon>Liliopsida</taxon>
        <taxon>Poales</taxon>
        <taxon>Poaceae</taxon>
        <taxon>BOP clade</taxon>
        <taxon>Oryzoideae</taxon>
        <taxon>Oryzeae</taxon>
        <taxon>Oryzinae</taxon>
        <taxon>Oryza</taxon>
    </lineage>
</organism>
<dbReference type="EnsemblPlants" id="OBART03G33710.1">
    <property type="protein sequence ID" value="OBART03G33710.1"/>
    <property type="gene ID" value="OBART03G33710"/>
</dbReference>
<comment type="function">
    <text evidence="1 3">Aux/IAA proteins are short-lived transcriptional factors that function as repressors of early auxin response genes at low auxin concentrations.</text>
</comment>
<reference evidence="6" key="1">
    <citation type="journal article" date="2009" name="Rice">
        <title>De Novo Next Generation Sequencing of Plant Genomes.</title>
        <authorList>
            <person name="Rounsley S."/>
            <person name="Marri P.R."/>
            <person name="Yu Y."/>
            <person name="He R."/>
            <person name="Sisneros N."/>
            <person name="Goicoechea J.L."/>
            <person name="Lee S.J."/>
            <person name="Angelova A."/>
            <person name="Kudrna D."/>
            <person name="Luo M."/>
            <person name="Affourtit J."/>
            <person name="Desany B."/>
            <person name="Knight J."/>
            <person name="Niazi F."/>
            <person name="Egholm M."/>
            <person name="Wing R.A."/>
        </authorList>
    </citation>
    <scope>NUCLEOTIDE SEQUENCE [LARGE SCALE GENOMIC DNA]</scope>
    <source>
        <strain evidence="6">cv. IRGC 105608</strain>
    </source>
</reference>
<evidence type="ECO:0000256" key="3">
    <source>
        <dbReference type="RuleBase" id="RU004549"/>
    </source>
</evidence>
<dbReference type="PANTHER" id="PTHR31734">
    <property type="entry name" value="AUXIN-RESPONSIVE PROTEIN IAA17"/>
    <property type="match status" value="1"/>
</dbReference>
<keyword evidence="3" id="KW-0678">Repressor</keyword>
<feature type="compositionally biased region" description="Basic and acidic residues" evidence="4">
    <location>
        <begin position="62"/>
        <end position="81"/>
    </location>
</feature>
<dbReference type="Proteomes" id="UP000026960">
    <property type="component" value="Chromosome 3"/>
</dbReference>
<keyword evidence="3" id="KW-0804">Transcription</keyword>
<dbReference type="GO" id="GO:0005634">
    <property type="term" value="C:nucleus"/>
    <property type="evidence" value="ECO:0007669"/>
    <property type="project" value="UniProtKB-SubCell"/>
</dbReference>
<keyword evidence="7" id="KW-1185">Reference proteome</keyword>
<feature type="compositionally biased region" description="Low complexity" evidence="4">
    <location>
        <begin position="52"/>
        <end position="61"/>
    </location>
</feature>
<feature type="region of interest" description="Disordered" evidence="4">
    <location>
        <begin position="52"/>
        <end position="90"/>
    </location>
</feature>
<proteinExistence type="inferred from homology"/>
<dbReference type="AlphaFoldDB" id="A0A0D3FNW9"/>
<dbReference type="PaxDb" id="65489-OBART03G33710.1"/>
<feature type="domain" description="AUX/IAA" evidence="5">
    <location>
        <begin position="104"/>
        <end position="127"/>
    </location>
</feature>
<evidence type="ECO:0000313" key="6">
    <source>
        <dbReference type="EnsemblPlants" id="OBART03G33710.1"/>
    </source>
</evidence>
<name>A0A0D3FNW9_9ORYZ</name>
<dbReference type="InterPro" id="IPR033389">
    <property type="entry name" value="AUX/IAA_dom"/>
</dbReference>
<evidence type="ECO:0000313" key="7">
    <source>
        <dbReference type="Proteomes" id="UP000026960"/>
    </source>
</evidence>
<dbReference type="InterPro" id="IPR003311">
    <property type="entry name" value="AUX_IAA"/>
</dbReference>
<comment type="subunit">
    <text evidence="2 3">Homodimers and heterodimers.</text>
</comment>
<evidence type="ECO:0000259" key="5">
    <source>
        <dbReference type="Pfam" id="PF02309"/>
    </source>
</evidence>
<feature type="domain" description="AUX/IAA" evidence="5">
    <location>
        <begin position="10"/>
        <end position="103"/>
    </location>
</feature>
<keyword evidence="3" id="KW-0539">Nucleus</keyword>